<feature type="compositionally biased region" description="Low complexity" evidence="7">
    <location>
        <begin position="127"/>
        <end position="148"/>
    </location>
</feature>
<dbReference type="PROSITE" id="PS50071">
    <property type="entry name" value="HOMEOBOX_2"/>
    <property type="match status" value="1"/>
</dbReference>
<keyword evidence="2 5" id="KW-0238">DNA-binding</keyword>
<gene>
    <name evidence="9" type="ORF">RHOBADRAFT_51574</name>
</gene>
<feature type="DNA-binding region" description="Homeobox" evidence="5">
    <location>
        <begin position="194"/>
        <end position="253"/>
    </location>
</feature>
<feature type="region of interest" description="Disordered" evidence="7">
    <location>
        <begin position="501"/>
        <end position="540"/>
    </location>
</feature>
<evidence type="ECO:0000256" key="6">
    <source>
        <dbReference type="RuleBase" id="RU000682"/>
    </source>
</evidence>
<dbReference type="InterPro" id="IPR051775">
    <property type="entry name" value="Homeobox_domain"/>
</dbReference>
<keyword evidence="4 5" id="KW-0539">Nucleus</keyword>
<dbReference type="OrthoDB" id="6159439at2759"/>
<dbReference type="GO" id="GO:0005634">
    <property type="term" value="C:nucleus"/>
    <property type="evidence" value="ECO:0007669"/>
    <property type="project" value="UniProtKB-SubCell"/>
</dbReference>
<accession>A0A194SAY9</accession>
<name>A0A194SAY9_RHOGW</name>
<feature type="compositionally biased region" description="Gly residues" evidence="7">
    <location>
        <begin position="514"/>
        <end position="526"/>
    </location>
</feature>
<evidence type="ECO:0000256" key="2">
    <source>
        <dbReference type="ARBA" id="ARBA00023125"/>
    </source>
</evidence>
<keyword evidence="10" id="KW-1185">Reference proteome</keyword>
<dbReference type="InterPro" id="IPR017970">
    <property type="entry name" value="Homeobox_CS"/>
</dbReference>
<dbReference type="GO" id="GO:0000976">
    <property type="term" value="F:transcription cis-regulatory region binding"/>
    <property type="evidence" value="ECO:0007669"/>
    <property type="project" value="TreeGrafter"/>
</dbReference>
<dbReference type="SMR" id="A0A194SAY9"/>
<dbReference type="SUPFAM" id="SSF46689">
    <property type="entry name" value="Homeodomain-like"/>
    <property type="match status" value="1"/>
</dbReference>
<comment type="subcellular location">
    <subcellularLocation>
        <location evidence="1 5 6">Nucleus</location>
    </subcellularLocation>
</comment>
<dbReference type="CDD" id="cd00086">
    <property type="entry name" value="homeodomain"/>
    <property type="match status" value="1"/>
</dbReference>
<dbReference type="GO" id="GO:0000981">
    <property type="term" value="F:DNA-binding transcription factor activity, RNA polymerase II-specific"/>
    <property type="evidence" value="ECO:0007669"/>
    <property type="project" value="InterPro"/>
</dbReference>
<dbReference type="RefSeq" id="XP_018273808.1">
    <property type="nucleotide sequence ID" value="XM_018415910.1"/>
</dbReference>
<dbReference type="AlphaFoldDB" id="A0A194SAY9"/>
<feature type="region of interest" description="Disordered" evidence="7">
    <location>
        <begin position="308"/>
        <end position="338"/>
    </location>
</feature>
<feature type="region of interest" description="Disordered" evidence="7">
    <location>
        <begin position="254"/>
        <end position="281"/>
    </location>
</feature>
<sequence>MSGSYPTQQQHHEHHHYQHHPPSCDPSSSYPLPAFVHRDSGYSGAPSDLNAMRQPPYDLPTAYTTASYRLPGSGPSAMAPPPPPQQGGPSLYSAAALLQQHQANQHAFLSGQTGGNAIFSNLAVRGSESPVTSTSGSSATPSSHGRSSATPASSAHEPSTSAPLPTQPPPSSSSNAPVSPQDADFSQTFYDPFRIKHRRRTSPPQLRVLEYHFDRNPKPDVSLRRALSEQLDMTPREVQVWFQNRRAKVKKLREKAEREAATAGEADTPRLPTPPPALAALNGSVSQLSMPPAPLGRAEYGADDVSARAPSMFSAPPTPHDQSFRPMPTAPSYLSMPPGPPPSVLAAYPPPPPTYSSYPSPLPSSGQSATPSPPIDYQYGHPHATQAVASLPHPPPLPLPTYLEAGYPAPPGRRMSLPAHALYDVAMGPPLGSPSSTTTTTFEQAVSSLPPPPLHAPMQHVPPTSLPSTCGGPPCYDQLAPAPIHAHAGAAYDGVLGGGSGGGGGNSPRSSYGDGSGSVPLGGGAEWDGSAQQQPQQAMWGERAPYAPQLARRRSSAPGEMLLQPLDHASQPYGRASLAYATAPQQQWGAEYSTVPLSQQQQQQPSSSSFGYSAPPPPNGALSAPLSAHSARRASVVSLAPISEQPHGQEQAHDGGPVRRPRSGNGHAAAHPYARSSRSGSGSRSGSDE</sequence>
<dbReference type="PANTHER" id="PTHR24323">
    <property type="entry name" value="CEH-10 HOMEODOMAIN-CONTAINING HOMOLOG"/>
    <property type="match status" value="1"/>
</dbReference>
<feature type="region of interest" description="Disordered" evidence="7">
    <location>
        <begin position="1"/>
        <end position="91"/>
    </location>
</feature>
<reference evidence="9 10" key="1">
    <citation type="journal article" date="2015" name="Front. Microbiol.">
        <title>Genome sequence of the plant growth promoting endophytic yeast Rhodotorula graminis WP1.</title>
        <authorList>
            <person name="Firrincieli A."/>
            <person name="Otillar R."/>
            <person name="Salamov A."/>
            <person name="Schmutz J."/>
            <person name="Khan Z."/>
            <person name="Redman R.S."/>
            <person name="Fleck N.D."/>
            <person name="Lindquist E."/>
            <person name="Grigoriev I.V."/>
            <person name="Doty S.L."/>
        </authorList>
    </citation>
    <scope>NUCLEOTIDE SEQUENCE [LARGE SCALE GENOMIC DNA]</scope>
    <source>
        <strain evidence="9 10">WP1</strain>
    </source>
</reference>
<proteinExistence type="predicted"/>
<dbReference type="OMA" id="FRIKHRR"/>
<feature type="compositionally biased region" description="Low complexity" evidence="7">
    <location>
        <begin position="356"/>
        <end position="365"/>
    </location>
</feature>
<keyword evidence="3 5" id="KW-0371">Homeobox</keyword>
<feature type="region of interest" description="Disordered" evidence="7">
    <location>
        <begin position="356"/>
        <end position="380"/>
    </location>
</feature>
<dbReference type="PROSITE" id="PS00027">
    <property type="entry name" value="HOMEOBOX_1"/>
    <property type="match status" value="1"/>
</dbReference>
<feature type="compositionally biased region" description="Low complexity" evidence="7">
    <location>
        <begin position="626"/>
        <end position="640"/>
    </location>
</feature>
<feature type="compositionally biased region" description="Low complexity" evidence="7">
    <location>
        <begin position="172"/>
        <end position="181"/>
    </location>
</feature>
<evidence type="ECO:0000259" key="8">
    <source>
        <dbReference type="PROSITE" id="PS50071"/>
    </source>
</evidence>
<dbReference type="Gene3D" id="1.10.10.60">
    <property type="entry name" value="Homeodomain-like"/>
    <property type="match status" value="1"/>
</dbReference>
<evidence type="ECO:0000256" key="7">
    <source>
        <dbReference type="SAM" id="MobiDB-lite"/>
    </source>
</evidence>
<evidence type="ECO:0000256" key="3">
    <source>
        <dbReference type="ARBA" id="ARBA00023155"/>
    </source>
</evidence>
<evidence type="ECO:0000313" key="9">
    <source>
        <dbReference type="EMBL" id="KPV77759.1"/>
    </source>
</evidence>
<evidence type="ECO:0000313" key="10">
    <source>
        <dbReference type="Proteomes" id="UP000053890"/>
    </source>
</evidence>
<dbReference type="EMBL" id="KQ474074">
    <property type="protein sequence ID" value="KPV77759.1"/>
    <property type="molecule type" value="Genomic_DNA"/>
</dbReference>
<organism evidence="9 10">
    <name type="scientific">Rhodotorula graminis (strain WP1)</name>
    <dbReference type="NCBI Taxonomy" id="578459"/>
    <lineage>
        <taxon>Eukaryota</taxon>
        <taxon>Fungi</taxon>
        <taxon>Dikarya</taxon>
        <taxon>Basidiomycota</taxon>
        <taxon>Pucciniomycotina</taxon>
        <taxon>Microbotryomycetes</taxon>
        <taxon>Sporidiobolales</taxon>
        <taxon>Sporidiobolaceae</taxon>
        <taxon>Rhodotorula</taxon>
    </lineage>
</organism>
<dbReference type="Pfam" id="PF00046">
    <property type="entry name" value="Homeodomain"/>
    <property type="match status" value="1"/>
</dbReference>
<dbReference type="STRING" id="578459.A0A194SAY9"/>
<evidence type="ECO:0000256" key="5">
    <source>
        <dbReference type="PROSITE-ProRule" id="PRU00108"/>
    </source>
</evidence>
<feature type="domain" description="Homeobox" evidence="8">
    <location>
        <begin position="192"/>
        <end position="252"/>
    </location>
</feature>
<protein>
    <recommendedName>
        <fullName evidence="8">Homeobox domain-containing protein</fullName>
    </recommendedName>
</protein>
<evidence type="ECO:0000256" key="1">
    <source>
        <dbReference type="ARBA" id="ARBA00004123"/>
    </source>
</evidence>
<feature type="region of interest" description="Disordered" evidence="7">
    <location>
        <begin position="594"/>
        <end position="689"/>
    </location>
</feature>
<dbReference type="PANTHER" id="PTHR24323:SF7">
    <property type="entry name" value="HOMEOBOX DOMAIN-CONTAINING PROTEIN"/>
    <property type="match status" value="1"/>
</dbReference>
<feature type="compositionally biased region" description="Low complexity" evidence="7">
    <location>
        <begin position="596"/>
        <end position="613"/>
    </location>
</feature>
<dbReference type="SMART" id="SM00389">
    <property type="entry name" value="HOX"/>
    <property type="match status" value="1"/>
</dbReference>
<dbReference type="InterPro" id="IPR001356">
    <property type="entry name" value="HD"/>
</dbReference>
<dbReference type="GeneID" id="28976358"/>
<evidence type="ECO:0000256" key="4">
    <source>
        <dbReference type="ARBA" id="ARBA00023242"/>
    </source>
</evidence>
<feature type="compositionally biased region" description="Low complexity" evidence="7">
    <location>
        <begin position="675"/>
        <end position="689"/>
    </location>
</feature>
<dbReference type="Proteomes" id="UP000053890">
    <property type="component" value="Unassembled WGS sequence"/>
</dbReference>
<feature type="region of interest" description="Disordered" evidence="7">
    <location>
        <begin position="127"/>
        <end position="201"/>
    </location>
</feature>
<dbReference type="InterPro" id="IPR009057">
    <property type="entry name" value="Homeodomain-like_sf"/>
</dbReference>